<evidence type="ECO:0000256" key="1">
    <source>
        <dbReference type="SAM" id="Phobius"/>
    </source>
</evidence>
<organism evidence="2 3">
    <name type="scientific">Vicia faba</name>
    <name type="common">Broad bean</name>
    <name type="synonym">Faba vulgaris</name>
    <dbReference type="NCBI Taxonomy" id="3906"/>
    <lineage>
        <taxon>Eukaryota</taxon>
        <taxon>Viridiplantae</taxon>
        <taxon>Streptophyta</taxon>
        <taxon>Embryophyta</taxon>
        <taxon>Tracheophyta</taxon>
        <taxon>Spermatophyta</taxon>
        <taxon>Magnoliopsida</taxon>
        <taxon>eudicotyledons</taxon>
        <taxon>Gunneridae</taxon>
        <taxon>Pentapetalae</taxon>
        <taxon>rosids</taxon>
        <taxon>fabids</taxon>
        <taxon>Fabales</taxon>
        <taxon>Fabaceae</taxon>
        <taxon>Papilionoideae</taxon>
        <taxon>50 kb inversion clade</taxon>
        <taxon>NPAAA clade</taxon>
        <taxon>Hologalegina</taxon>
        <taxon>IRL clade</taxon>
        <taxon>Fabeae</taxon>
        <taxon>Vicia</taxon>
    </lineage>
</organism>
<proteinExistence type="predicted"/>
<dbReference type="AlphaFoldDB" id="A0AAV0Z340"/>
<keyword evidence="1" id="KW-1133">Transmembrane helix</keyword>
<reference evidence="2 3" key="1">
    <citation type="submission" date="2023-01" db="EMBL/GenBank/DDBJ databases">
        <authorList>
            <person name="Kreplak J."/>
        </authorList>
    </citation>
    <scope>NUCLEOTIDE SEQUENCE [LARGE SCALE GENOMIC DNA]</scope>
</reference>
<evidence type="ECO:0000313" key="2">
    <source>
        <dbReference type="EMBL" id="CAI8591087.1"/>
    </source>
</evidence>
<accession>A0AAV0Z340</accession>
<dbReference type="Proteomes" id="UP001157006">
    <property type="component" value="Chromosome 1L"/>
</dbReference>
<keyword evidence="1" id="KW-0812">Transmembrane</keyword>
<sequence length="142" mass="16724">MYQQKTEGILLMCALFWVDRNNGIMELCKKFPFMINRSIIFFCIFCHVGAYFLELKWAHQDHISHVRPGSSFVSVDTLLYDFLLFRYIKIGLYQLPFNNLEYKTYFLVEKQPSTLKQLLSFVSDLAVQINNANCTKLNKVTM</sequence>
<dbReference type="EMBL" id="OX451736">
    <property type="protein sequence ID" value="CAI8591087.1"/>
    <property type="molecule type" value="Genomic_DNA"/>
</dbReference>
<keyword evidence="3" id="KW-1185">Reference proteome</keyword>
<gene>
    <name evidence="2" type="ORF">VFH_I471600</name>
</gene>
<keyword evidence="1" id="KW-0472">Membrane</keyword>
<protein>
    <submittedName>
        <fullName evidence="2">Uncharacterized protein</fullName>
    </submittedName>
</protein>
<name>A0AAV0Z340_VICFA</name>
<feature type="transmembrane region" description="Helical" evidence="1">
    <location>
        <begin position="34"/>
        <end position="53"/>
    </location>
</feature>
<evidence type="ECO:0000313" key="3">
    <source>
        <dbReference type="Proteomes" id="UP001157006"/>
    </source>
</evidence>